<evidence type="ECO:0000313" key="2">
    <source>
        <dbReference type="Proteomes" id="UP000439903"/>
    </source>
</evidence>
<comment type="caution">
    <text evidence="1">The sequence shown here is derived from an EMBL/GenBank/DDBJ whole genome shotgun (WGS) entry which is preliminary data.</text>
</comment>
<sequence>MNKHKAFVNYQEMGSIEETLNIGQKESEQEVKRADEGNSDRNMVLKSVIRIGLDLKGLKIKHLVAVKKSSKMSGIDRLYQKNIGRFTYPFESNREITLDIKSADETSDDKGGIKSNCEMKIARDCEANADMCGNTDIYLATKLCIYSNESNLII</sequence>
<proteinExistence type="predicted"/>
<dbReference type="Proteomes" id="UP000439903">
    <property type="component" value="Unassembled WGS sequence"/>
</dbReference>
<name>A0A8H3XIX0_GIGMA</name>
<dbReference type="EMBL" id="WTPW01001006">
    <property type="protein sequence ID" value="KAF0463062.1"/>
    <property type="molecule type" value="Genomic_DNA"/>
</dbReference>
<accession>A0A8H3XIX0</accession>
<dbReference type="AlphaFoldDB" id="A0A8H3XIX0"/>
<reference evidence="1 2" key="1">
    <citation type="journal article" date="2019" name="Environ. Microbiol.">
        <title>At the nexus of three kingdoms: the genome of the mycorrhizal fungus Gigaspora margarita provides insights into plant, endobacterial and fungal interactions.</title>
        <authorList>
            <person name="Venice F."/>
            <person name="Ghignone S."/>
            <person name="Salvioli di Fossalunga A."/>
            <person name="Amselem J."/>
            <person name="Novero M."/>
            <person name="Xianan X."/>
            <person name="Sedzielewska Toro K."/>
            <person name="Morin E."/>
            <person name="Lipzen A."/>
            <person name="Grigoriev I.V."/>
            <person name="Henrissat B."/>
            <person name="Martin F.M."/>
            <person name="Bonfante P."/>
        </authorList>
    </citation>
    <scope>NUCLEOTIDE SEQUENCE [LARGE SCALE GENOMIC DNA]</scope>
    <source>
        <strain evidence="1 2">BEG34</strain>
    </source>
</reference>
<evidence type="ECO:0000313" key="1">
    <source>
        <dbReference type="EMBL" id="KAF0463062.1"/>
    </source>
</evidence>
<organism evidence="1 2">
    <name type="scientific">Gigaspora margarita</name>
    <dbReference type="NCBI Taxonomy" id="4874"/>
    <lineage>
        <taxon>Eukaryota</taxon>
        <taxon>Fungi</taxon>
        <taxon>Fungi incertae sedis</taxon>
        <taxon>Mucoromycota</taxon>
        <taxon>Glomeromycotina</taxon>
        <taxon>Glomeromycetes</taxon>
        <taxon>Diversisporales</taxon>
        <taxon>Gigasporaceae</taxon>
        <taxon>Gigaspora</taxon>
    </lineage>
</organism>
<gene>
    <name evidence="1" type="ORF">F8M41_000209</name>
</gene>
<protein>
    <submittedName>
        <fullName evidence="1">Uncharacterized protein</fullName>
    </submittedName>
</protein>
<keyword evidence="2" id="KW-1185">Reference proteome</keyword>